<dbReference type="Gene3D" id="1.10.3720.10">
    <property type="entry name" value="MetI-like"/>
    <property type="match status" value="1"/>
</dbReference>
<dbReference type="SUPFAM" id="SSF161098">
    <property type="entry name" value="MetI-like"/>
    <property type="match status" value="1"/>
</dbReference>
<evidence type="ECO:0000256" key="2">
    <source>
        <dbReference type="ARBA" id="ARBA00022448"/>
    </source>
</evidence>
<gene>
    <name evidence="9" type="ORF">EBB54_03145</name>
</gene>
<feature type="transmembrane region" description="Helical" evidence="7">
    <location>
        <begin position="23"/>
        <end position="45"/>
    </location>
</feature>
<keyword evidence="4 7" id="KW-0812">Transmembrane</keyword>
<keyword evidence="2 7" id="KW-0813">Transport</keyword>
<dbReference type="GO" id="GO:0055085">
    <property type="term" value="P:transmembrane transport"/>
    <property type="evidence" value="ECO:0007669"/>
    <property type="project" value="InterPro"/>
</dbReference>
<dbReference type="PROSITE" id="PS50928">
    <property type="entry name" value="ABC_TM1"/>
    <property type="match status" value="1"/>
</dbReference>
<evidence type="ECO:0000313" key="10">
    <source>
        <dbReference type="Proteomes" id="UP000274920"/>
    </source>
</evidence>
<evidence type="ECO:0000259" key="8">
    <source>
        <dbReference type="PROSITE" id="PS50928"/>
    </source>
</evidence>
<feature type="transmembrane region" description="Helical" evidence="7">
    <location>
        <begin position="197"/>
        <end position="219"/>
    </location>
</feature>
<evidence type="ECO:0000256" key="5">
    <source>
        <dbReference type="ARBA" id="ARBA00022989"/>
    </source>
</evidence>
<evidence type="ECO:0000256" key="4">
    <source>
        <dbReference type="ARBA" id="ARBA00022692"/>
    </source>
</evidence>
<evidence type="ECO:0000313" key="9">
    <source>
        <dbReference type="EMBL" id="RRK30484.1"/>
    </source>
</evidence>
<sequence>MAKQKQADFSQGSGEVLSTSGKVIRGICSLIMILYSCITIFVLVVTVMDSLKAKGDLVTNFVGLPKAVSFSSYASVLIDGDFLLYFKNSLVLTVCGTVGCILLSSMAAYGIARYQFKGKSLLTGYFMVGMMVPVQVSILPLFIILRNLGLLNKLSGLILVYISGISMSCLIFQKFFRTIPAALEESARLDGCSDLRLFFKIILPITKPVIFTMALITAIGQWNDFYMPMVLLGNKNVTTLTLAIYRYVGQFTKYMSESMAAVVITLIPIIIIYFVFSSQIVEGLTGGAVKG</sequence>
<proteinExistence type="inferred from homology"/>
<dbReference type="InterPro" id="IPR000515">
    <property type="entry name" value="MetI-like"/>
</dbReference>
<feature type="transmembrane region" description="Helical" evidence="7">
    <location>
        <begin position="225"/>
        <end position="248"/>
    </location>
</feature>
<keyword evidence="10" id="KW-1185">Reference proteome</keyword>
<organism evidence="9 10">
    <name type="scientific">Schaedlerella arabinosiphila</name>
    <dbReference type="NCBI Taxonomy" id="2044587"/>
    <lineage>
        <taxon>Bacteria</taxon>
        <taxon>Bacillati</taxon>
        <taxon>Bacillota</taxon>
        <taxon>Clostridia</taxon>
        <taxon>Lachnospirales</taxon>
        <taxon>Lachnospiraceae</taxon>
        <taxon>Schaedlerella</taxon>
    </lineage>
</organism>
<dbReference type="GO" id="GO:0005886">
    <property type="term" value="C:plasma membrane"/>
    <property type="evidence" value="ECO:0007669"/>
    <property type="project" value="UniProtKB-SubCell"/>
</dbReference>
<keyword evidence="3" id="KW-1003">Cell membrane</keyword>
<reference evidence="9" key="1">
    <citation type="submission" date="2018-10" db="EMBL/GenBank/DDBJ databases">
        <title>Schaedlerella arabinophila gen. nov. sp. nov., isolated from the mouse intestinal tract and comparative analysis with the genome of the closely related altered Schaedler flora strain ASF502.</title>
        <authorList>
            <person name="Miyake S."/>
            <person name="Soh M."/>
            <person name="Seedorf H."/>
        </authorList>
    </citation>
    <scope>NUCLEOTIDE SEQUENCE [LARGE SCALE GENOMIC DNA]</scope>
    <source>
        <strain evidence="9">DSM 106076</strain>
    </source>
</reference>
<dbReference type="EMBL" id="RHJS01000002">
    <property type="protein sequence ID" value="RRK30484.1"/>
    <property type="molecule type" value="Genomic_DNA"/>
</dbReference>
<comment type="caution">
    <text evidence="9">The sequence shown here is derived from an EMBL/GenBank/DDBJ whole genome shotgun (WGS) entry which is preliminary data.</text>
</comment>
<dbReference type="InterPro" id="IPR035906">
    <property type="entry name" value="MetI-like_sf"/>
</dbReference>
<keyword evidence="6 7" id="KW-0472">Membrane</keyword>
<evidence type="ECO:0000256" key="3">
    <source>
        <dbReference type="ARBA" id="ARBA00022475"/>
    </source>
</evidence>
<feature type="transmembrane region" description="Helical" evidence="7">
    <location>
        <begin position="124"/>
        <end position="145"/>
    </location>
</feature>
<accession>A0A426DCN4</accession>
<feature type="transmembrane region" description="Helical" evidence="7">
    <location>
        <begin position="260"/>
        <end position="281"/>
    </location>
</feature>
<dbReference type="AlphaFoldDB" id="A0A426DCN4"/>
<dbReference type="PANTHER" id="PTHR43744:SF12">
    <property type="entry name" value="ABC TRANSPORTER PERMEASE PROTEIN MG189-RELATED"/>
    <property type="match status" value="1"/>
</dbReference>
<evidence type="ECO:0000256" key="7">
    <source>
        <dbReference type="RuleBase" id="RU363032"/>
    </source>
</evidence>
<comment type="subcellular location">
    <subcellularLocation>
        <location evidence="1 7">Cell membrane</location>
        <topology evidence="1 7">Multi-pass membrane protein</topology>
    </subcellularLocation>
</comment>
<dbReference type="RefSeq" id="WP_125126306.1">
    <property type="nucleotide sequence ID" value="NZ_RHJS01000002.1"/>
</dbReference>
<dbReference type="Proteomes" id="UP000274920">
    <property type="component" value="Unassembled WGS sequence"/>
</dbReference>
<feature type="domain" description="ABC transmembrane type-1" evidence="8">
    <location>
        <begin position="86"/>
        <end position="276"/>
    </location>
</feature>
<dbReference type="CDD" id="cd06261">
    <property type="entry name" value="TM_PBP2"/>
    <property type="match status" value="1"/>
</dbReference>
<feature type="transmembrane region" description="Helical" evidence="7">
    <location>
        <begin position="90"/>
        <end position="112"/>
    </location>
</feature>
<protein>
    <submittedName>
        <fullName evidence="9">Carbohydrate ABC transporter permease</fullName>
    </submittedName>
</protein>
<comment type="similarity">
    <text evidence="7">Belongs to the binding-protein-dependent transport system permease family.</text>
</comment>
<keyword evidence="5 7" id="KW-1133">Transmembrane helix</keyword>
<evidence type="ECO:0000256" key="6">
    <source>
        <dbReference type="ARBA" id="ARBA00023136"/>
    </source>
</evidence>
<evidence type="ECO:0000256" key="1">
    <source>
        <dbReference type="ARBA" id="ARBA00004651"/>
    </source>
</evidence>
<dbReference type="PANTHER" id="PTHR43744">
    <property type="entry name" value="ABC TRANSPORTER PERMEASE PROTEIN MG189-RELATED-RELATED"/>
    <property type="match status" value="1"/>
</dbReference>
<feature type="transmembrane region" description="Helical" evidence="7">
    <location>
        <begin position="157"/>
        <end position="176"/>
    </location>
</feature>
<dbReference type="Pfam" id="PF00528">
    <property type="entry name" value="BPD_transp_1"/>
    <property type="match status" value="1"/>
</dbReference>
<name>A0A426DCN4_9FIRM</name>